<comment type="caution">
    <text evidence="2">The sequence shown here is derived from an EMBL/GenBank/DDBJ whole genome shotgun (WGS) entry which is preliminary data.</text>
</comment>
<gene>
    <name evidence="2" type="ORF">QFZ22_009317</name>
</gene>
<organism evidence="2 3">
    <name type="scientific">Streptomyces canus</name>
    <dbReference type="NCBI Taxonomy" id="58343"/>
    <lineage>
        <taxon>Bacteria</taxon>
        <taxon>Bacillati</taxon>
        <taxon>Actinomycetota</taxon>
        <taxon>Actinomycetes</taxon>
        <taxon>Kitasatosporales</taxon>
        <taxon>Streptomycetaceae</taxon>
        <taxon>Streptomyces</taxon>
        <taxon>Streptomyces aurantiacus group</taxon>
    </lineage>
</organism>
<dbReference type="Proteomes" id="UP001234216">
    <property type="component" value="Unassembled WGS sequence"/>
</dbReference>
<dbReference type="RefSeq" id="WP_306986289.1">
    <property type="nucleotide sequence ID" value="NZ_JAUSZV010000005.1"/>
</dbReference>
<accession>A0AAW8FU65</accession>
<feature type="compositionally biased region" description="Basic and acidic residues" evidence="1">
    <location>
        <begin position="107"/>
        <end position="120"/>
    </location>
</feature>
<reference evidence="2" key="1">
    <citation type="submission" date="2023-07" db="EMBL/GenBank/DDBJ databases">
        <title>Comparative genomics of wheat-associated soil bacteria to identify genetic determinants of phenazine resistance.</title>
        <authorList>
            <person name="Mouncey N."/>
        </authorList>
    </citation>
    <scope>NUCLEOTIDE SEQUENCE</scope>
    <source>
        <strain evidence="2">V4I22</strain>
    </source>
</reference>
<feature type="region of interest" description="Disordered" evidence="1">
    <location>
        <begin position="1"/>
        <end position="33"/>
    </location>
</feature>
<sequence length="145" mass="15182">MPGEDLSVPSGPNGSALISSPRGSVVPRSRWDVRSHRCRLPAEPATASVRPSWEKASVVTAPVAVRRRVGRGAVQHAEARPRGAAPEADPAQDDAHAQPGAVGAEGRGADPPDVRARTADVCRLAHPPGGPRREQLMAEVQLDSC</sequence>
<evidence type="ECO:0000313" key="2">
    <source>
        <dbReference type="EMBL" id="MDQ0913332.1"/>
    </source>
</evidence>
<dbReference type="EMBL" id="JAUSZV010000005">
    <property type="protein sequence ID" value="MDQ0913332.1"/>
    <property type="molecule type" value="Genomic_DNA"/>
</dbReference>
<feature type="region of interest" description="Disordered" evidence="1">
    <location>
        <begin position="69"/>
        <end position="145"/>
    </location>
</feature>
<feature type="compositionally biased region" description="Low complexity" evidence="1">
    <location>
        <begin position="19"/>
        <end position="28"/>
    </location>
</feature>
<evidence type="ECO:0000313" key="3">
    <source>
        <dbReference type="Proteomes" id="UP001234216"/>
    </source>
</evidence>
<protein>
    <submittedName>
        <fullName evidence="2">Uncharacterized protein</fullName>
    </submittedName>
</protein>
<name>A0AAW8FU65_9ACTN</name>
<evidence type="ECO:0000256" key="1">
    <source>
        <dbReference type="SAM" id="MobiDB-lite"/>
    </source>
</evidence>
<proteinExistence type="predicted"/>
<dbReference type="AlphaFoldDB" id="A0AAW8FU65"/>